<dbReference type="PANTHER" id="PTHR46868">
    <property type="entry name" value="FCS-LIKE ZINC FINGER 11"/>
    <property type="match status" value="1"/>
</dbReference>
<keyword evidence="3" id="KW-0862">Zinc</keyword>
<evidence type="ECO:0000256" key="2">
    <source>
        <dbReference type="ARBA" id="ARBA00022723"/>
    </source>
</evidence>
<evidence type="ECO:0000256" key="5">
    <source>
        <dbReference type="SAM" id="MobiDB-lite"/>
    </source>
</evidence>
<dbReference type="PROSITE" id="PS51795">
    <property type="entry name" value="ZF_FLZ"/>
    <property type="match status" value="1"/>
</dbReference>
<organism evidence="7">
    <name type="scientific">Rhizophora mucronata</name>
    <name type="common">Asiatic mangrove</name>
    <dbReference type="NCBI Taxonomy" id="61149"/>
    <lineage>
        <taxon>Eukaryota</taxon>
        <taxon>Viridiplantae</taxon>
        <taxon>Streptophyta</taxon>
        <taxon>Embryophyta</taxon>
        <taxon>Tracheophyta</taxon>
        <taxon>Spermatophyta</taxon>
        <taxon>Magnoliopsida</taxon>
        <taxon>eudicotyledons</taxon>
        <taxon>Gunneridae</taxon>
        <taxon>Pentapetalae</taxon>
        <taxon>rosids</taxon>
        <taxon>fabids</taxon>
        <taxon>Malpighiales</taxon>
        <taxon>Rhizophoraceae</taxon>
        <taxon>Rhizophora</taxon>
    </lineage>
</organism>
<evidence type="ECO:0000256" key="4">
    <source>
        <dbReference type="PROSITE-ProRule" id="PRU01131"/>
    </source>
</evidence>
<protein>
    <recommendedName>
        <fullName evidence="6">FLZ-type domain-containing protein</fullName>
    </recommendedName>
</protein>
<proteinExistence type="inferred from homology"/>
<dbReference type="InterPro" id="IPR007650">
    <property type="entry name" value="Zf-FLZ_dom"/>
</dbReference>
<evidence type="ECO:0000259" key="6">
    <source>
        <dbReference type="PROSITE" id="PS51795"/>
    </source>
</evidence>
<dbReference type="EMBL" id="GGEC01014144">
    <property type="protein sequence ID" value="MBW94627.1"/>
    <property type="molecule type" value="Transcribed_RNA"/>
</dbReference>
<comment type="similarity">
    <text evidence="1">Belongs to the FLZ family.</text>
</comment>
<feature type="region of interest" description="Disordered" evidence="5">
    <location>
        <begin position="1"/>
        <end position="28"/>
    </location>
</feature>
<evidence type="ECO:0000256" key="1">
    <source>
        <dbReference type="ARBA" id="ARBA00009374"/>
    </source>
</evidence>
<name>A0A2P2JMD5_RHIMU</name>
<dbReference type="AlphaFoldDB" id="A0A2P2JMD5"/>
<dbReference type="Pfam" id="PF04570">
    <property type="entry name" value="zf-FLZ"/>
    <property type="match status" value="1"/>
</dbReference>
<feature type="domain" description="FLZ-type" evidence="6">
    <location>
        <begin position="332"/>
        <end position="375"/>
    </location>
</feature>
<sequence length="395" mass="43479">MLRKRTRSMQKDQQTGHSTMSDSDSDSRLQFGCPGQSCKTNTFLSGPGLFVGLSPKGLSDCDSIRSPTSPLDLRKAFRSPALPHNGRLKSWDCSKVGLGIVDSLDDDTEFSSRILQSSESRSILFRAQVRITTPDVQSYSNSFQAPRSLPKNFAILCRNHAKSPVGKGNSDVVFEIGDAPSETESFGRTRSCSLDFCRSVSRLSHSGNSQKSSWNFYPNHVSNQVKSPLQPIGGGLDSNNSLSRNVSLTAMSPGSVNELIGSLSASEIETSEDYTCVISHGPNPKKTHIYGDCILKCHPNYLGNFDKNEVKEIALPQAVTGSMFLSSFPSNDFLSFCYYCNKWLEGKDIYIYRGEKAFCSVDCRLQEIMIVEELEKNSDMPMGASPKSQSGEQLF</sequence>
<feature type="compositionally biased region" description="Polar residues" evidence="5">
    <location>
        <begin position="11"/>
        <end position="22"/>
    </location>
</feature>
<evidence type="ECO:0000256" key="3">
    <source>
        <dbReference type="ARBA" id="ARBA00022771"/>
    </source>
</evidence>
<feature type="zinc finger region" description="FLZ-type" evidence="4">
    <location>
        <begin position="332"/>
        <end position="375"/>
    </location>
</feature>
<dbReference type="GO" id="GO:0008270">
    <property type="term" value="F:zinc ion binding"/>
    <property type="evidence" value="ECO:0007669"/>
    <property type="project" value="UniProtKB-KW"/>
</dbReference>
<dbReference type="PANTHER" id="PTHR46868:SF3">
    <property type="entry name" value="FCS-LIKE ZINC FINGER 11"/>
    <property type="match status" value="1"/>
</dbReference>
<dbReference type="InterPro" id="IPR044585">
    <property type="entry name" value="FLZ10/11"/>
</dbReference>
<accession>A0A2P2JMD5</accession>
<evidence type="ECO:0000313" key="7">
    <source>
        <dbReference type="EMBL" id="MBW94627.1"/>
    </source>
</evidence>
<keyword evidence="3" id="KW-0863">Zinc-finger</keyword>
<keyword evidence="2" id="KW-0479">Metal-binding</keyword>
<reference evidence="7" key="1">
    <citation type="submission" date="2018-02" db="EMBL/GenBank/DDBJ databases">
        <title>Rhizophora mucronata_Transcriptome.</title>
        <authorList>
            <person name="Meera S.P."/>
            <person name="Sreeshan A."/>
            <person name="Augustine A."/>
        </authorList>
    </citation>
    <scope>NUCLEOTIDE SEQUENCE</scope>
    <source>
        <tissue evidence="7">Leaf</tissue>
    </source>
</reference>